<evidence type="ECO:0000313" key="2">
    <source>
        <dbReference type="EMBL" id="SMH71064.1"/>
    </source>
</evidence>
<evidence type="ECO:0000313" key="3">
    <source>
        <dbReference type="Proteomes" id="UP000230607"/>
    </source>
</evidence>
<protein>
    <submittedName>
        <fullName evidence="2">Uncharacterized protein</fullName>
    </submittedName>
</protein>
<organism evidence="2 3">
    <name type="scientific">Candidatus Nitrosotalea okcheonensis</name>
    <dbReference type="NCBI Taxonomy" id="1903276"/>
    <lineage>
        <taxon>Archaea</taxon>
        <taxon>Nitrososphaerota</taxon>
        <taxon>Nitrososphaeria</taxon>
        <taxon>Nitrosotaleales</taxon>
        <taxon>Nitrosotaleaceae</taxon>
        <taxon>Nitrosotalea</taxon>
    </lineage>
</organism>
<keyword evidence="1" id="KW-0472">Membrane</keyword>
<name>A0A2H1FE76_9ARCH</name>
<keyword evidence="1" id="KW-0812">Transmembrane</keyword>
<reference evidence="3" key="1">
    <citation type="submission" date="2017-03" db="EMBL/GenBank/DDBJ databases">
        <authorList>
            <person name="Herbold C."/>
        </authorList>
    </citation>
    <scope>NUCLEOTIDE SEQUENCE [LARGE SCALE GENOMIC DNA]</scope>
</reference>
<sequence>MIINKHSHDATWSLFPVLILVFFIKLFSVDHNEQKIHYSLRASNTNVAIGERNKLLRRGKKQEKQYHR</sequence>
<keyword evidence="3" id="KW-1185">Reference proteome</keyword>
<dbReference type="Proteomes" id="UP000230607">
    <property type="component" value="Chromosome 1"/>
</dbReference>
<keyword evidence="1" id="KW-1133">Transmembrane helix</keyword>
<dbReference type="EMBL" id="LT841358">
    <property type="protein sequence ID" value="SMH71064.1"/>
    <property type="molecule type" value="Genomic_DNA"/>
</dbReference>
<feature type="transmembrane region" description="Helical" evidence="1">
    <location>
        <begin position="12"/>
        <end position="29"/>
    </location>
</feature>
<gene>
    <name evidence="2" type="ORF">NCS_10871</name>
</gene>
<proteinExistence type="predicted"/>
<accession>A0A2H1FE76</accession>
<dbReference type="AlphaFoldDB" id="A0A2H1FE76"/>
<evidence type="ECO:0000256" key="1">
    <source>
        <dbReference type="SAM" id="Phobius"/>
    </source>
</evidence>